<sequence length="197" mass="19992">MLSQLRPAIVSMVFFTALLGLAYPLAVTGLAGALFPAQAGGSLIRNQAGEVVGSEWIGQTFKDAAYLHPRPSAAGKDGYDASASSGSNLGPLNEDLAARIKGDAEALRAADGPGSIPADAVTASGSGLDPHISPENAARQIARVAAARNTAPAAVAAVIAENTQGYTFGFLGRPRVNVLTANLALDARYPKAQAKAP</sequence>
<dbReference type="RefSeq" id="WP_114830107.1">
    <property type="nucleotide sequence ID" value="NZ_QQTO01000007.1"/>
</dbReference>
<feature type="region of interest" description="Disordered" evidence="12">
    <location>
        <begin position="109"/>
        <end position="133"/>
    </location>
</feature>
<dbReference type="Proteomes" id="UP000255207">
    <property type="component" value="Unassembled WGS sequence"/>
</dbReference>
<evidence type="ECO:0000256" key="10">
    <source>
        <dbReference type="ARBA" id="ARBA00023136"/>
    </source>
</evidence>
<dbReference type="NCBIfam" id="TIGR00681">
    <property type="entry name" value="kdpC"/>
    <property type="match status" value="1"/>
</dbReference>
<comment type="function">
    <text evidence="11">Part of the high-affinity ATP-driven potassium transport (or Kdp) system, which catalyzes the hydrolysis of ATP coupled with the electrogenic transport of potassium into the cytoplasm. This subunit acts as a catalytic chaperone that increases the ATP-binding affinity of the ATP-hydrolyzing subunit KdpB by the formation of a transient KdpB/KdpC/ATP ternary complex.</text>
</comment>
<evidence type="ECO:0000256" key="6">
    <source>
        <dbReference type="ARBA" id="ARBA00022840"/>
    </source>
</evidence>
<keyword evidence="2 11" id="KW-1003">Cell membrane</keyword>
<evidence type="ECO:0000256" key="8">
    <source>
        <dbReference type="ARBA" id="ARBA00022989"/>
    </source>
</evidence>
<keyword evidence="7 11" id="KW-0630">Potassium</keyword>
<evidence type="ECO:0000256" key="12">
    <source>
        <dbReference type="SAM" id="MobiDB-lite"/>
    </source>
</evidence>
<organism evidence="13 14">
    <name type="scientific">Bosea caraganae</name>
    <dbReference type="NCBI Taxonomy" id="2763117"/>
    <lineage>
        <taxon>Bacteria</taxon>
        <taxon>Pseudomonadati</taxon>
        <taxon>Pseudomonadota</taxon>
        <taxon>Alphaproteobacteria</taxon>
        <taxon>Hyphomicrobiales</taxon>
        <taxon>Boseaceae</taxon>
        <taxon>Bosea</taxon>
    </lineage>
</organism>
<evidence type="ECO:0000256" key="3">
    <source>
        <dbReference type="ARBA" id="ARBA00022538"/>
    </source>
</evidence>
<comment type="caution">
    <text evidence="13">The sequence shown here is derived from an EMBL/GenBank/DDBJ whole genome shotgun (WGS) entry which is preliminary data.</text>
</comment>
<keyword evidence="9 11" id="KW-0406">Ion transport</keyword>
<comment type="subunit">
    <text evidence="11">The system is composed of three essential subunits: KdpA, KdpB and KdpC.</text>
</comment>
<dbReference type="PIRSF" id="PIRSF001296">
    <property type="entry name" value="K_ATPase_KdpC"/>
    <property type="match status" value="1"/>
</dbReference>
<protein>
    <recommendedName>
        <fullName evidence="11">Potassium-transporting ATPase KdpC subunit</fullName>
    </recommendedName>
    <alternativeName>
        <fullName evidence="11">ATP phosphohydrolase [potassium-transporting] C chain</fullName>
    </alternativeName>
    <alternativeName>
        <fullName evidence="11">Potassium-binding and translocating subunit C</fullName>
    </alternativeName>
    <alternativeName>
        <fullName evidence="11">Potassium-translocating ATPase C chain</fullName>
    </alternativeName>
</protein>
<dbReference type="GO" id="GO:0005886">
    <property type="term" value="C:plasma membrane"/>
    <property type="evidence" value="ECO:0007669"/>
    <property type="project" value="UniProtKB-SubCell"/>
</dbReference>
<dbReference type="NCBIfam" id="NF001454">
    <property type="entry name" value="PRK00315.1"/>
    <property type="match status" value="1"/>
</dbReference>
<dbReference type="Pfam" id="PF02669">
    <property type="entry name" value="KdpC"/>
    <property type="match status" value="1"/>
</dbReference>
<evidence type="ECO:0000256" key="5">
    <source>
        <dbReference type="ARBA" id="ARBA00022741"/>
    </source>
</evidence>
<name>A0A370L5J8_9HYPH</name>
<dbReference type="InterPro" id="IPR003820">
    <property type="entry name" value="KdpC"/>
</dbReference>
<comment type="similarity">
    <text evidence="11">Belongs to the KdpC family.</text>
</comment>
<evidence type="ECO:0000256" key="1">
    <source>
        <dbReference type="ARBA" id="ARBA00022448"/>
    </source>
</evidence>
<dbReference type="GO" id="GO:0005524">
    <property type="term" value="F:ATP binding"/>
    <property type="evidence" value="ECO:0007669"/>
    <property type="project" value="UniProtKB-UniRule"/>
</dbReference>
<dbReference type="EMBL" id="QQTP01000007">
    <property type="protein sequence ID" value="RDJ24248.1"/>
    <property type="molecule type" value="Genomic_DNA"/>
</dbReference>
<keyword evidence="3 11" id="KW-0633">Potassium transport</keyword>
<evidence type="ECO:0000256" key="4">
    <source>
        <dbReference type="ARBA" id="ARBA00022692"/>
    </source>
</evidence>
<evidence type="ECO:0000256" key="2">
    <source>
        <dbReference type="ARBA" id="ARBA00022475"/>
    </source>
</evidence>
<gene>
    <name evidence="11" type="primary">kdpC</name>
    <name evidence="13" type="ORF">DWE98_15210</name>
</gene>
<keyword evidence="8 11" id="KW-1133">Transmembrane helix</keyword>
<dbReference type="HAMAP" id="MF_00276">
    <property type="entry name" value="KdpC"/>
    <property type="match status" value="1"/>
</dbReference>
<dbReference type="PANTHER" id="PTHR30042">
    <property type="entry name" value="POTASSIUM-TRANSPORTING ATPASE C CHAIN"/>
    <property type="match status" value="1"/>
</dbReference>
<keyword evidence="6 11" id="KW-0067">ATP-binding</keyword>
<accession>A0A370L5J8</accession>
<keyword evidence="5 11" id="KW-0547">Nucleotide-binding</keyword>
<comment type="subcellular location">
    <subcellularLocation>
        <location evidence="11">Cell membrane</location>
        <topology evidence="11">Single-pass membrane protein</topology>
    </subcellularLocation>
</comment>
<dbReference type="OrthoDB" id="9788285at2"/>
<evidence type="ECO:0000313" key="13">
    <source>
        <dbReference type="EMBL" id="RDJ24248.1"/>
    </source>
</evidence>
<proteinExistence type="inferred from homology"/>
<keyword evidence="4 11" id="KW-0812">Transmembrane</keyword>
<dbReference type="GO" id="GO:0008556">
    <property type="term" value="F:P-type potassium transmembrane transporter activity"/>
    <property type="evidence" value="ECO:0007669"/>
    <property type="project" value="InterPro"/>
</dbReference>
<keyword evidence="14" id="KW-1185">Reference proteome</keyword>
<keyword evidence="1 11" id="KW-0813">Transport</keyword>
<dbReference type="PANTHER" id="PTHR30042:SF2">
    <property type="entry name" value="POTASSIUM-TRANSPORTING ATPASE KDPC SUBUNIT"/>
    <property type="match status" value="1"/>
</dbReference>
<evidence type="ECO:0000256" key="11">
    <source>
        <dbReference type="HAMAP-Rule" id="MF_00276"/>
    </source>
</evidence>
<reference evidence="14" key="1">
    <citation type="submission" date="2018-07" db="EMBL/GenBank/DDBJ databases">
        <authorList>
            <person name="Safronova V.I."/>
            <person name="Chirak E.R."/>
            <person name="Sazanova A.L."/>
        </authorList>
    </citation>
    <scope>NUCLEOTIDE SEQUENCE [LARGE SCALE GENOMIC DNA]</scope>
    <source>
        <strain evidence="14">RCAM04685</strain>
    </source>
</reference>
<evidence type="ECO:0000256" key="9">
    <source>
        <dbReference type="ARBA" id="ARBA00023065"/>
    </source>
</evidence>
<evidence type="ECO:0000313" key="14">
    <source>
        <dbReference type="Proteomes" id="UP000255207"/>
    </source>
</evidence>
<dbReference type="AlphaFoldDB" id="A0A370L5J8"/>
<keyword evidence="10 11" id="KW-0472">Membrane</keyword>
<evidence type="ECO:0000256" key="7">
    <source>
        <dbReference type="ARBA" id="ARBA00022958"/>
    </source>
</evidence>